<evidence type="ECO:0000256" key="2">
    <source>
        <dbReference type="SAM" id="SignalP"/>
    </source>
</evidence>
<dbReference type="InterPro" id="IPR052559">
    <property type="entry name" value="V-haloperoxidase"/>
</dbReference>
<keyword evidence="5" id="KW-1185">Reference proteome</keyword>
<evidence type="ECO:0000313" key="5">
    <source>
        <dbReference type="Proteomes" id="UP000474758"/>
    </source>
</evidence>
<proteinExistence type="predicted"/>
<dbReference type="Pfam" id="PF01569">
    <property type="entry name" value="PAP2"/>
    <property type="match status" value="1"/>
</dbReference>
<evidence type="ECO:0000313" key="4">
    <source>
        <dbReference type="EMBL" id="NGQ91531.1"/>
    </source>
</evidence>
<feature type="compositionally biased region" description="Low complexity" evidence="1">
    <location>
        <begin position="28"/>
        <end position="45"/>
    </location>
</feature>
<feature type="signal peptide" evidence="2">
    <location>
        <begin position="1"/>
        <end position="24"/>
    </location>
</feature>
<dbReference type="GO" id="GO:0004601">
    <property type="term" value="F:peroxidase activity"/>
    <property type="evidence" value="ECO:0007669"/>
    <property type="project" value="UniProtKB-KW"/>
</dbReference>
<organism evidence="4 5">
    <name type="scientific">Paragemmobacter kunshanensis</name>
    <dbReference type="NCBI Taxonomy" id="2583234"/>
    <lineage>
        <taxon>Bacteria</taxon>
        <taxon>Pseudomonadati</taxon>
        <taxon>Pseudomonadota</taxon>
        <taxon>Alphaproteobacteria</taxon>
        <taxon>Rhodobacterales</taxon>
        <taxon>Paracoccaceae</taxon>
        <taxon>Paragemmobacter</taxon>
    </lineage>
</organism>
<dbReference type="AlphaFoldDB" id="A0A6M1U9Z7"/>
<dbReference type="PANTHER" id="PTHR34599:SF2">
    <property type="entry name" value="TRAF-TYPE DOMAIN-CONTAINING PROTEIN"/>
    <property type="match status" value="1"/>
</dbReference>
<evidence type="ECO:0000259" key="3">
    <source>
        <dbReference type="Pfam" id="PF01569"/>
    </source>
</evidence>
<keyword evidence="4" id="KW-0575">Peroxidase</keyword>
<keyword evidence="4" id="KW-0560">Oxidoreductase</keyword>
<gene>
    <name evidence="4" type="ORF">G5V65_11545</name>
</gene>
<dbReference type="SUPFAM" id="SSF48317">
    <property type="entry name" value="Acid phosphatase/Vanadium-dependent haloperoxidase"/>
    <property type="match status" value="1"/>
</dbReference>
<evidence type="ECO:0000256" key="1">
    <source>
        <dbReference type="SAM" id="MobiDB-lite"/>
    </source>
</evidence>
<feature type="domain" description="Phosphatidic acid phosphatase type 2/haloperoxidase" evidence="3">
    <location>
        <begin position="327"/>
        <end position="447"/>
    </location>
</feature>
<accession>A0A6M1U9Z7</accession>
<feature type="chain" id="PRO_5026735671" evidence="2">
    <location>
        <begin position="25"/>
        <end position="457"/>
    </location>
</feature>
<reference evidence="4 5" key="1">
    <citation type="submission" date="2020-02" db="EMBL/GenBank/DDBJ databases">
        <title>Rhodobacter translucens sp. nov., a novel bacterium isolated from activated sludge.</title>
        <authorList>
            <person name="Liu J."/>
        </authorList>
    </citation>
    <scope>NUCLEOTIDE SEQUENCE [LARGE SCALE GENOMIC DNA]</scope>
    <source>
        <strain evidence="4 5">HX-7-19</strain>
    </source>
</reference>
<keyword evidence="2" id="KW-0732">Signal</keyword>
<dbReference type="EMBL" id="JAALFE010000010">
    <property type="protein sequence ID" value="NGQ91531.1"/>
    <property type="molecule type" value="Genomic_DNA"/>
</dbReference>
<feature type="region of interest" description="Disordered" evidence="1">
    <location>
        <begin position="28"/>
        <end position="47"/>
    </location>
</feature>
<protein>
    <submittedName>
        <fullName evidence="4">Vanadium-dependent haloperoxidase</fullName>
    </submittedName>
</protein>
<dbReference type="PANTHER" id="PTHR34599">
    <property type="entry name" value="PEROXIDASE-RELATED"/>
    <property type="match status" value="1"/>
</dbReference>
<dbReference type="Gene3D" id="1.10.606.20">
    <property type="match status" value="1"/>
</dbReference>
<dbReference type="InterPro" id="IPR000326">
    <property type="entry name" value="PAP2/HPO"/>
</dbReference>
<dbReference type="CDD" id="cd03398">
    <property type="entry name" value="PAP2_haloperoxidase"/>
    <property type="match status" value="1"/>
</dbReference>
<comment type="caution">
    <text evidence="4">The sequence shown here is derived from an EMBL/GenBank/DDBJ whole genome shotgun (WGS) entry which is preliminary data.</text>
</comment>
<dbReference type="Proteomes" id="UP000474758">
    <property type="component" value="Unassembled WGS sequence"/>
</dbReference>
<sequence length="457" mass="49654">MNIFKDFSATLAVALCILAAPAQAQSQDQSQVQSQDQAQDQAQAGARDDRAQVLGSWYRMILELVRHTPTYSPPVASRAFAYTALIAYEATASGSDRLQSLTGQVAAVPMPPLREDGLAYDEDVILNTALAHAVDVYFSNTGPTGQRAKAALTKQLDALTAEGTDPDTLARSQAYGAALAEAIIAASADDGGAVVENLGFPMTYTLGGEPQDWVPTSLVQLQQAPLLPAWGQNRPFTLPDGEACPLPPPPAYSEDPGSEFYKQAMEVYDTSRSLTDEQKIIARFWSDDPMLSPTPPGHWVSIIFEIAERDALPVEDRVNALVRLGMAVSDGFIVNWRDKYRYDLLRPVTYIRRVIDPKWEPLLITPPFPEYPSGHSTQSGAVAQVLTATFGTPFPFTDSTHEADGLAPRDFPDFWTAAREAGISRLYGGIHFRAAIDLGLDQGACVGDHVNALKTWK</sequence>
<name>A0A6M1U9Z7_9RHOB</name>
<dbReference type="RefSeq" id="WP_165050172.1">
    <property type="nucleotide sequence ID" value="NZ_JAALFE010000010.1"/>
</dbReference>
<dbReference type="InterPro" id="IPR036938">
    <property type="entry name" value="PAP2/HPO_sf"/>
</dbReference>